<dbReference type="PhylomeDB" id="B4MLU5"/>
<feature type="compositionally biased region" description="Low complexity" evidence="1">
    <location>
        <begin position="183"/>
        <end position="197"/>
    </location>
</feature>
<dbReference type="HOGENOM" id="CLU_380959_0_0_1"/>
<feature type="region of interest" description="Disordered" evidence="1">
    <location>
        <begin position="602"/>
        <end position="622"/>
    </location>
</feature>
<feature type="compositionally biased region" description="Basic and acidic residues" evidence="1">
    <location>
        <begin position="456"/>
        <end position="466"/>
    </location>
</feature>
<name>B4MLU5_DROWI</name>
<feature type="region of interest" description="Disordered" evidence="1">
    <location>
        <begin position="396"/>
        <end position="547"/>
    </location>
</feature>
<dbReference type="AlphaFoldDB" id="B4MLU5"/>
<sequence>MGCASSTPMVATAGSEMLKAATHVAGDVKQQGEAAMEDATEALTTTLDTAKETVSTAVAGITNELGNAFKDGTQALDEAKQKVLDGLHLDTAEGGAQATGDALPEMSSSRAPTPQLVQADADSLKTSTPEPEIERALANQEESPPTPKPSLEELAQLSGQVEVPVDAPTASEVISAPAPDPPTVDASATNSTTTTTTVERRRQRRRRNEANEDEQRRPSTTEWEKFADQLAKSRKFKPYESFGHSQNQFSVYQDYTSMRDKPHHYDGHFSDGNSLSSASQSDLSSGHLTPAPVRRGQREYAKFVGSEQPASVSRASSRLSNASNARTFDFNPQRERISLPIGNRNRIGSGIQRVPAERITPWGRGKPVAAVAEEPEYGRRFSAGLIQHSLLPKVPNRGINESITPSKREKPPNSAMSQKSEARKNRPTIEPIAKVEMESIRVDVEQSQAKSPRTPIRVETKLEQKHRSVHPPSAIEAPAMVMRPTDDNQSTSKHDTPLAISHSKPKTILPQSPKQRNERHHERNESLATSTTSRLPSPTPSRISSDSSVDVIIQPLSNLNTPSTKSLSPDQVIMTEYDNTDLEVALAKLELLRGSNATLHSLNSQQSCSDPRRHMSNTSSLLSSRRTSPWIMRKDYTANVKVAATAATTISTKPNGLTGSTMKTIGSTHKILERCDICCNEFVMQ</sequence>
<feature type="compositionally biased region" description="Low complexity" evidence="1">
    <location>
        <begin position="526"/>
        <end position="547"/>
    </location>
</feature>
<keyword evidence="3" id="KW-1185">Reference proteome</keyword>
<dbReference type="EMBL" id="CH963847">
    <property type="protein sequence ID" value="EDW73156.1"/>
    <property type="molecule type" value="Genomic_DNA"/>
</dbReference>
<feature type="compositionally biased region" description="Low complexity" evidence="1">
    <location>
        <begin position="310"/>
        <end position="326"/>
    </location>
</feature>
<feature type="compositionally biased region" description="Basic and acidic residues" evidence="1">
    <location>
        <begin position="433"/>
        <end position="444"/>
    </location>
</feature>
<organism evidence="2 3">
    <name type="scientific">Drosophila willistoni</name>
    <name type="common">Fruit fly</name>
    <dbReference type="NCBI Taxonomy" id="7260"/>
    <lineage>
        <taxon>Eukaryota</taxon>
        <taxon>Metazoa</taxon>
        <taxon>Ecdysozoa</taxon>
        <taxon>Arthropoda</taxon>
        <taxon>Hexapoda</taxon>
        <taxon>Insecta</taxon>
        <taxon>Pterygota</taxon>
        <taxon>Neoptera</taxon>
        <taxon>Endopterygota</taxon>
        <taxon>Diptera</taxon>
        <taxon>Brachycera</taxon>
        <taxon>Muscomorpha</taxon>
        <taxon>Ephydroidea</taxon>
        <taxon>Drosophilidae</taxon>
        <taxon>Drosophila</taxon>
        <taxon>Sophophora</taxon>
    </lineage>
</organism>
<gene>
    <name evidence="2" type="primary">Dwil\GK17393</name>
    <name evidence="2" type="ORF">Dwil_GK17393</name>
</gene>
<dbReference type="eggNOG" id="ENOG502T7XU">
    <property type="taxonomic scope" value="Eukaryota"/>
</dbReference>
<evidence type="ECO:0000313" key="3">
    <source>
        <dbReference type="Proteomes" id="UP000007798"/>
    </source>
</evidence>
<feature type="region of interest" description="Disordered" evidence="1">
    <location>
        <begin position="262"/>
        <end position="328"/>
    </location>
</feature>
<feature type="compositionally biased region" description="Polar residues" evidence="1">
    <location>
        <begin position="106"/>
        <end position="116"/>
    </location>
</feature>
<reference evidence="2 3" key="1">
    <citation type="journal article" date="2007" name="Nature">
        <title>Evolution of genes and genomes on the Drosophila phylogeny.</title>
        <authorList>
            <consortium name="Drosophila 12 Genomes Consortium"/>
            <person name="Clark A.G."/>
            <person name="Eisen M.B."/>
            <person name="Smith D.R."/>
            <person name="Bergman C.M."/>
            <person name="Oliver B."/>
            <person name="Markow T.A."/>
            <person name="Kaufman T.C."/>
            <person name="Kellis M."/>
            <person name="Gelbart W."/>
            <person name="Iyer V.N."/>
            <person name="Pollard D.A."/>
            <person name="Sackton T.B."/>
            <person name="Larracuente A.M."/>
            <person name="Singh N.D."/>
            <person name="Abad J.P."/>
            <person name="Abt D.N."/>
            <person name="Adryan B."/>
            <person name="Aguade M."/>
            <person name="Akashi H."/>
            <person name="Anderson W.W."/>
            <person name="Aquadro C.F."/>
            <person name="Ardell D.H."/>
            <person name="Arguello R."/>
            <person name="Artieri C.G."/>
            <person name="Barbash D.A."/>
            <person name="Barker D."/>
            <person name="Barsanti P."/>
            <person name="Batterham P."/>
            <person name="Batzoglou S."/>
            <person name="Begun D."/>
            <person name="Bhutkar A."/>
            <person name="Blanco E."/>
            <person name="Bosak S.A."/>
            <person name="Bradley R.K."/>
            <person name="Brand A.D."/>
            <person name="Brent M.R."/>
            <person name="Brooks A.N."/>
            <person name="Brown R.H."/>
            <person name="Butlin R.K."/>
            <person name="Caggese C."/>
            <person name="Calvi B.R."/>
            <person name="Bernardo de Carvalho A."/>
            <person name="Caspi A."/>
            <person name="Castrezana S."/>
            <person name="Celniker S.E."/>
            <person name="Chang J.L."/>
            <person name="Chapple C."/>
            <person name="Chatterji S."/>
            <person name="Chinwalla A."/>
            <person name="Civetta A."/>
            <person name="Clifton S.W."/>
            <person name="Comeron J.M."/>
            <person name="Costello J.C."/>
            <person name="Coyne J.A."/>
            <person name="Daub J."/>
            <person name="David R.G."/>
            <person name="Delcher A.L."/>
            <person name="Delehaunty K."/>
            <person name="Do C.B."/>
            <person name="Ebling H."/>
            <person name="Edwards K."/>
            <person name="Eickbush T."/>
            <person name="Evans J.D."/>
            <person name="Filipski A."/>
            <person name="Findeiss S."/>
            <person name="Freyhult E."/>
            <person name="Fulton L."/>
            <person name="Fulton R."/>
            <person name="Garcia A.C."/>
            <person name="Gardiner A."/>
            <person name="Garfield D.A."/>
            <person name="Garvin B.E."/>
            <person name="Gibson G."/>
            <person name="Gilbert D."/>
            <person name="Gnerre S."/>
            <person name="Godfrey J."/>
            <person name="Good R."/>
            <person name="Gotea V."/>
            <person name="Gravely B."/>
            <person name="Greenberg A.J."/>
            <person name="Griffiths-Jones S."/>
            <person name="Gross S."/>
            <person name="Guigo R."/>
            <person name="Gustafson E.A."/>
            <person name="Haerty W."/>
            <person name="Hahn M.W."/>
            <person name="Halligan D.L."/>
            <person name="Halpern A.L."/>
            <person name="Halter G.M."/>
            <person name="Han M.V."/>
            <person name="Heger A."/>
            <person name="Hillier L."/>
            <person name="Hinrichs A.S."/>
            <person name="Holmes I."/>
            <person name="Hoskins R.A."/>
            <person name="Hubisz M.J."/>
            <person name="Hultmark D."/>
            <person name="Huntley M.A."/>
            <person name="Jaffe D.B."/>
            <person name="Jagadeeshan S."/>
            <person name="Jeck W.R."/>
            <person name="Johnson J."/>
            <person name="Jones C.D."/>
            <person name="Jordan W.C."/>
            <person name="Karpen G.H."/>
            <person name="Kataoka E."/>
            <person name="Keightley P.D."/>
            <person name="Kheradpour P."/>
            <person name="Kirkness E.F."/>
            <person name="Koerich L.B."/>
            <person name="Kristiansen K."/>
            <person name="Kudrna D."/>
            <person name="Kulathinal R.J."/>
            <person name="Kumar S."/>
            <person name="Kwok R."/>
            <person name="Lander E."/>
            <person name="Langley C.H."/>
            <person name="Lapoint R."/>
            <person name="Lazzaro B.P."/>
            <person name="Lee S.J."/>
            <person name="Levesque L."/>
            <person name="Li R."/>
            <person name="Lin C.F."/>
            <person name="Lin M.F."/>
            <person name="Lindblad-Toh K."/>
            <person name="Llopart A."/>
            <person name="Long M."/>
            <person name="Low L."/>
            <person name="Lozovsky E."/>
            <person name="Lu J."/>
            <person name="Luo M."/>
            <person name="Machado C.A."/>
            <person name="Makalowski W."/>
            <person name="Marzo M."/>
            <person name="Matsuda M."/>
            <person name="Matzkin L."/>
            <person name="McAllister B."/>
            <person name="McBride C.S."/>
            <person name="McKernan B."/>
            <person name="McKernan K."/>
            <person name="Mendez-Lago M."/>
            <person name="Minx P."/>
            <person name="Mollenhauer M.U."/>
            <person name="Montooth K."/>
            <person name="Mount S.M."/>
            <person name="Mu X."/>
            <person name="Myers E."/>
            <person name="Negre B."/>
            <person name="Newfeld S."/>
            <person name="Nielsen R."/>
            <person name="Noor M.A."/>
            <person name="O'Grady P."/>
            <person name="Pachter L."/>
            <person name="Papaceit M."/>
            <person name="Parisi M.J."/>
            <person name="Parisi M."/>
            <person name="Parts L."/>
            <person name="Pedersen J.S."/>
            <person name="Pesole G."/>
            <person name="Phillippy A.M."/>
            <person name="Ponting C.P."/>
            <person name="Pop M."/>
            <person name="Porcelli D."/>
            <person name="Powell J.R."/>
            <person name="Prohaska S."/>
            <person name="Pruitt K."/>
            <person name="Puig M."/>
            <person name="Quesneville H."/>
            <person name="Ram K.R."/>
            <person name="Rand D."/>
            <person name="Rasmussen M.D."/>
            <person name="Reed L.K."/>
            <person name="Reenan R."/>
            <person name="Reily A."/>
            <person name="Remington K.A."/>
            <person name="Rieger T.T."/>
            <person name="Ritchie M.G."/>
            <person name="Robin C."/>
            <person name="Rogers Y.H."/>
            <person name="Rohde C."/>
            <person name="Rozas J."/>
            <person name="Rubenfield M.J."/>
            <person name="Ruiz A."/>
            <person name="Russo S."/>
            <person name="Salzberg S.L."/>
            <person name="Sanchez-Gracia A."/>
            <person name="Saranga D.J."/>
            <person name="Sato H."/>
            <person name="Schaeffer S.W."/>
            <person name="Schatz M.C."/>
            <person name="Schlenke T."/>
            <person name="Schwartz R."/>
            <person name="Segarra C."/>
            <person name="Singh R.S."/>
            <person name="Sirot L."/>
            <person name="Sirota M."/>
            <person name="Sisneros N.B."/>
            <person name="Smith C.D."/>
            <person name="Smith T.F."/>
            <person name="Spieth J."/>
            <person name="Stage D.E."/>
            <person name="Stark A."/>
            <person name="Stephan W."/>
            <person name="Strausberg R.L."/>
            <person name="Strempel S."/>
            <person name="Sturgill D."/>
            <person name="Sutton G."/>
            <person name="Sutton G.G."/>
            <person name="Tao W."/>
            <person name="Teichmann S."/>
            <person name="Tobari Y.N."/>
            <person name="Tomimura Y."/>
            <person name="Tsolas J.M."/>
            <person name="Valente V.L."/>
            <person name="Venter E."/>
            <person name="Venter J.C."/>
            <person name="Vicario S."/>
            <person name="Vieira F.G."/>
            <person name="Vilella A.J."/>
            <person name="Villasante A."/>
            <person name="Walenz B."/>
            <person name="Wang J."/>
            <person name="Wasserman M."/>
            <person name="Watts T."/>
            <person name="Wilson D."/>
            <person name="Wilson R.K."/>
            <person name="Wing R.A."/>
            <person name="Wolfner M.F."/>
            <person name="Wong A."/>
            <person name="Wong G.K."/>
            <person name="Wu C.I."/>
            <person name="Wu G."/>
            <person name="Yamamoto D."/>
            <person name="Yang H.P."/>
            <person name="Yang S.P."/>
            <person name="Yorke J.A."/>
            <person name="Yoshida K."/>
            <person name="Zdobnov E."/>
            <person name="Zhang P."/>
            <person name="Zhang Y."/>
            <person name="Zimin A.V."/>
            <person name="Baldwin J."/>
            <person name="Abdouelleil A."/>
            <person name="Abdulkadir J."/>
            <person name="Abebe A."/>
            <person name="Abera B."/>
            <person name="Abreu J."/>
            <person name="Acer S.C."/>
            <person name="Aftuck L."/>
            <person name="Alexander A."/>
            <person name="An P."/>
            <person name="Anderson E."/>
            <person name="Anderson S."/>
            <person name="Arachi H."/>
            <person name="Azer M."/>
            <person name="Bachantsang P."/>
            <person name="Barry A."/>
            <person name="Bayul T."/>
            <person name="Berlin A."/>
            <person name="Bessette D."/>
            <person name="Bloom T."/>
            <person name="Blye J."/>
            <person name="Boguslavskiy L."/>
            <person name="Bonnet C."/>
            <person name="Boukhgalter B."/>
            <person name="Bourzgui I."/>
            <person name="Brown A."/>
            <person name="Cahill P."/>
            <person name="Channer S."/>
            <person name="Cheshatsang Y."/>
            <person name="Chuda L."/>
            <person name="Citroen M."/>
            <person name="Collymore A."/>
            <person name="Cooke P."/>
            <person name="Costello M."/>
            <person name="D'Aco K."/>
            <person name="Daza R."/>
            <person name="De Haan G."/>
            <person name="DeGray S."/>
            <person name="DeMaso C."/>
            <person name="Dhargay N."/>
            <person name="Dooley K."/>
            <person name="Dooley E."/>
            <person name="Doricent M."/>
            <person name="Dorje P."/>
            <person name="Dorjee K."/>
            <person name="Dupes A."/>
            <person name="Elong R."/>
            <person name="Falk J."/>
            <person name="Farina A."/>
            <person name="Faro S."/>
            <person name="Ferguson D."/>
            <person name="Fisher S."/>
            <person name="Foley C.D."/>
            <person name="Franke A."/>
            <person name="Friedrich D."/>
            <person name="Gadbois L."/>
            <person name="Gearin G."/>
            <person name="Gearin C.R."/>
            <person name="Giannoukos G."/>
            <person name="Goode T."/>
            <person name="Graham J."/>
            <person name="Grandbois E."/>
            <person name="Grewal S."/>
            <person name="Gyaltsen K."/>
            <person name="Hafez N."/>
            <person name="Hagos B."/>
            <person name="Hall J."/>
            <person name="Henson C."/>
            <person name="Hollinger A."/>
            <person name="Honan T."/>
            <person name="Huard M.D."/>
            <person name="Hughes L."/>
            <person name="Hurhula B."/>
            <person name="Husby M.E."/>
            <person name="Kamat A."/>
            <person name="Kanga B."/>
            <person name="Kashin S."/>
            <person name="Khazanovich D."/>
            <person name="Kisner P."/>
            <person name="Lance K."/>
            <person name="Lara M."/>
            <person name="Lee W."/>
            <person name="Lennon N."/>
            <person name="Letendre F."/>
            <person name="LeVine R."/>
            <person name="Lipovsky A."/>
            <person name="Liu X."/>
            <person name="Liu J."/>
            <person name="Liu S."/>
            <person name="Lokyitsang T."/>
            <person name="Lokyitsang Y."/>
            <person name="Lubonja R."/>
            <person name="Lui A."/>
            <person name="MacDonald P."/>
            <person name="Magnisalis V."/>
            <person name="Maru K."/>
            <person name="Matthews C."/>
            <person name="McCusker W."/>
            <person name="McDonough S."/>
            <person name="Mehta T."/>
            <person name="Meldrim J."/>
            <person name="Meneus L."/>
            <person name="Mihai O."/>
            <person name="Mihalev A."/>
            <person name="Mihova T."/>
            <person name="Mittelman R."/>
            <person name="Mlenga V."/>
            <person name="Montmayeur A."/>
            <person name="Mulrain L."/>
            <person name="Navidi A."/>
            <person name="Naylor J."/>
            <person name="Negash T."/>
            <person name="Nguyen T."/>
            <person name="Nguyen N."/>
            <person name="Nicol R."/>
            <person name="Norbu C."/>
            <person name="Norbu N."/>
            <person name="Novod N."/>
            <person name="O'Neill B."/>
            <person name="Osman S."/>
            <person name="Markiewicz E."/>
            <person name="Oyono O.L."/>
            <person name="Patti C."/>
            <person name="Phunkhang P."/>
            <person name="Pierre F."/>
            <person name="Priest M."/>
            <person name="Raghuraman S."/>
            <person name="Rege F."/>
            <person name="Reyes R."/>
            <person name="Rise C."/>
            <person name="Rogov P."/>
            <person name="Ross K."/>
            <person name="Ryan E."/>
            <person name="Settipalli S."/>
            <person name="Shea T."/>
            <person name="Sherpa N."/>
            <person name="Shi L."/>
            <person name="Shih D."/>
            <person name="Sparrow T."/>
            <person name="Spaulding J."/>
            <person name="Stalker J."/>
            <person name="Stange-Thomann N."/>
            <person name="Stavropoulos S."/>
            <person name="Stone C."/>
            <person name="Strader C."/>
            <person name="Tesfaye S."/>
            <person name="Thomson T."/>
            <person name="Thoulutsang Y."/>
            <person name="Thoulutsang D."/>
            <person name="Topham K."/>
            <person name="Topping I."/>
            <person name="Tsamla T."/>
            <person name="Vassiliev H."/>
            <person name="Vo A."/>
            <person name="Wangchuk T."/>
            <person name="Wangdi T."/>
            <person name="Weiand M."/>
            <person name="Wilkinson J."/>
            <person name="Wilson A."/>
            <person name="Yadav S."/>
            <person name="Young G."/>
            <person name="Yu Q."/>
            <person name="Zembek L."/>
            <person name="Zhong D."/>
            <person name="Zimmer A."/>
            <person name="Zwirko Z."/>
            <person name="Jaffe D.B."/>
            <person name="Alvarez P."/>
            <person name="Brockman W."/>
            <person name="Butler J."/>
            <person name="Chin C."/>
            <person name="Gnerre S."/>
            <person name="Grabherr M."/>
            <person name="Kleber M."/>
            <person name="Mauceli E."/>
            <person name="MacCallum I."/>
        </authorList>
    </citation>
    <scope>NUCLEOTIDE SEQUENCE [LARGE SCALE GENOMIC DNA]</scope>
    <source>
        <strain evidence="3">Tucson 14030-0811.24</strain>
    </source>
</reference>
<dbReference type="OMA" id="HYDGHFS"/>
<dbReference type="Proteomes" id="UP000007798">
    <property type="component" value="Unassembled WGS sequence"/>
</dbReference>
<dbReference type="InParanoid" id="B4MLU5"/>
<evidence type="ECO:0000256" key="1">
    <source>
        <dbReference type="SAM" id="MobiDB-lite"/>
    </source>
</evidence>
<feature type="region of interest" description="Disordered" evidence="1">
    <location>
        <begin position="94"/>
        <end position="131"/>
    </location>
</feature>
<dbReference type="KEGG" id="dwi:6639385"/>
<proteinExistence type="predicted"/>
<evidence type="ECO:0000313" key="2">
    <source>
        <dbReference type="EMBL" id="EDW73156.1"/>
    </source>
</evidence>
<accession>B4MLU5</accession>
<protein>
    <submittedName>
        <fullName evidence="2">Uncharacterized protein</fullName>
    </submittedName>
</protein>
<feature type="compositionally biased region" description="Basic and acidic residues" evidence="1">
    <location>
        <begin position="515"/>
        <end position="525"/>
    </location>
</feature>
<feature type="compositionally biased region" description="Basic and acidic residues" evidence="1">
    <location>
        <begin position="208"/>
        <end position="224"/>
    </location>
</feature>
<feature type="compositionally biased region" description="Low complexity" evidence="1">
    <location>
        <begin position="270"/>
        <end position="286"/>
    </location>
</feature>
<dbReference type="OrthoDB" id="7786524at2759"/>
<feature type="region of interest" description="Disordered" evidence="1">
    <location>
        <begin position="172"/>
        <end position="224"/>
    </location>
</feature>